<feature type="region of interest" description="Disordered" evidence="1">
    <location>
        <begin position="14"/>
        <end position="33"/>
    </location>
</feature>
<name>A0A8E1WH96_9HYPH</name>
<evidence type="ECO:0000256" key="1">
    <source>
        <dbReference type="SAM" id="MobiDB-lite"/>
    </source>
</evidence>
<gene>
    <name evidence="2" type="ORF">HNQ96_004772</name>
</gene>
<dbReference type="Proteomes" id="UP000532373">
    <property type="component" value="Unassembled WGS sequence"/>
</dbReference>
<organism evidence="2 3">
    <name type="scientific">Aminobacter carboxidus</name>
    <dbReference type="NCBI Taxonomy" id="376165"/>
    <lineage>
        <taxon>Bacteria</taxon>
        <taxon>Pseudomonadati</taxon>
        <taxon>Pseudomonadota</taxon>
        <taxon>Alphaproteobacteria</taxon>
        <taxon>Hyphomicrobiales</taxon>
        <taxon>Phyllobacteriaceae</taxon>
        <taxon>Aminobacter</taxon>
    </lineage>
</organism>
<comment type="caution">
    <text evidence="2">The sequence shown here is derived from an EMBL/GenBank/DDBJ whole genome shotgun (WGS) entry which is preliminary data.</text>
</comment>
<reference evidence="2 3" key="1">
    <citation type="submission" date="2020-08" db="EMBL/GenBank/DDBJ databases">
        <title>Genomic Encyclopedia of Type Strains, Phase IV (KMG-IV): sequencing the most valuable type-strain genomes for metagenomic binning, comparative biology and taxonomic classification.</title>
        <authorList>
            <person name="Goeker M."/>
        </authorList>
    </citation>
    <scope>NUCLEOTIDE SEQUENCE [LARGE SCALE GENOMIC DNA]</scope>
    <source>
        <strain evidence="2 3">DSM 17454</strain>
    </source>
</reference>
<evidence type="ECO:0000313" key="2">
    <source>
        <dbReference type="EMBL" id="MBB6468885.1"/>
    </source>
</evidence>
<accession>A0A8E1WH96</accession>
<dbReference type="EMBL" id="JACHGI010000012">
    <property type="protein sequence ID" value="MBB6468885.1"/>
    <property type="molecule type" value="Genomic_DNA"/>
</dbReference>
<dbReference type="AlphaFoldDB" id="A0A8E1WH96"/>
<evidence type="ECO:0000313" key="3">
    <source>
        <dbReference type="Proteomes" id="UP000532373"/>
    </source>
</evidence>
<sequence length="58" mass="6224">MISRGIGYVVAQRDCGSDSEKLDPQPLPRPAEPQSGLRTLLVMAFARVSAARDGLLRG</sequence>
<proteinExistence type="predicted"/>
<protein>
    <submittedName>
        <fullName evidence="2">Uncharacterized protein</fullName>
    </submittedName>
</protein>